<dbReference type="Gene3D" id="3.40.50.200">
    <property type="entry name" value="Peptidase S8/S53 domain"/>
    <property type="match status" value="1"/>
</dbReference>
<evidence type="ECO:0000256" key="3">
    <source>
        <dbReference type="ARBA" id="ARBA00022525"/>
    </source>
</evidence>
<reference evidence="13" key="1">
    <citation type="submission" date="2025-08" db="UniProtKB">
        <authorList>
            <consortium name="RefSeq"/>
        </authorList>
    </citation>
    <scope>IDENTIFICATION</scope>
    <source>
        <tissue evidence="13">Stem</tissue>
    </source>
</reference>
<dbReference type="RefSeq" id="XP_050946895.1">
    <property type="nucleotide sequence ID" value="XM_051090938.1"/>
</dbReference>
<dbReference type="CDD" id="cd02120">
    <property type="entry name" value="PA_subtilisin_like"/>
    <property type="match status" value="1"/>
</dbReference>
<evidence type="ECO:0000256" key="2">
    <source>
        <dbReference type="ARBA" id="ARBA00011073"/>
    </source>
</evidence>
<feature type="domain" description="Inhibitor I9" evidence="10">
    <location>
        <begin position="13"/>
        <end position="74"/>
    </location>
</feature>
<feature type="domain" description="Subtilisin-like protease fibronectin type-III" evidence="11">
    <location>
        <begin position="599"/>
        <end position="698"/>
    </location>
</feature>
<proteinExistence type="inferred from homology"/>
<evidence type="ECO:0000313" key="13">
    <source>
        <dbReference type="RefSeq" id="XP_050946895.1"/>
    </source>
</evidence>
<sequence length="705" mass="74820">MGKPSGGGLLAASELHTNMLQQVLTTSDASKSLVYSYHRSFSGFAARLNNDEARKLAEMDEVVSVFPSEKYQLHTTRSWDFMGFFQQVPRTTLESDLIIGMLDTGIWPESKSFSDEGFGPPPSKWKGECKPNLNFTCNNKIIGARFFRSEPLSGADILSPRDTIGHGTHTSSTAGGNFVSGANLFGLAAGTSRGGVPSARIAVYKICWSDGCFSADILAAFDHAIADGVDIISISVGFFFSKNYFNDSIAIGAFHAMKNGILTSNSGGNSGPSLGSITNVSPWSLSVAASTIDRKFVTKVTLGNGESFYGISLNTFDVGDKLFPLIHAGDAPNTTAGFSRSISRLCFPGSLDVDKVRGKIVICDLNSDGEAALISGAVGSIMQVPALPEVAFLFPLPISLINLNAGKNVFQYLRSNSNPEAIIEKSTTIEDLSSPSVVPFSSRGPSIITLDILKPDLAAPGVDILASWSEGTPITGVVGDNRIAPFNIISGTSMSCPHATGAAVYVKSFHPTWSPAAIKSALMTTAFAMSPKLNTDAEFAYGAGHLNPVNAVNPGLVYDAEELDYIKFLCGQGYSTEKLRLVSGDQNNCSDVTKTAASDLNYPSFGLVIISPSKRSISRVYHRTVTNVGMPVSTYKAVIKAPPGLKVTVRPATLSFRSLGQKISFTVTVRAKADVGGKVVSGSLTWDDGVHLVRSPIVSFVFPSS</sequence>
<dbReference type="InterPro" id="IPR015500">
    <property type="entry name" value="Peptidase_S8_subtilisin-rel"/>
</dbReference>
<comment type="subcellular location">
    <subcellularLocation>
        <location evidence="1">Secreted</location>
    </subcellularLocation>
</comment>
<feature type="active site" description="Charge relay system" evidence="8">
    <location>
        <position position="103"/>
    </location>
</feature>
<dbReference type="Pfam" id="PF00082">
    <property type="entry name" value="Peptidase_S8"/>
    <property type="match status" value="1"/>
</dbReference>
<evidence type="ECO:0000259" key="11">
    <source>
        <dbReference type="Pfam" id="PF17766"/>
    </source>
</evidence>
<dbReference type="PROSITE" id="PS00138">
    <property type="entry name" value="SUBTILASE_SER"/>
    <property type="match status" value="1"/>
</dbReference>
<evidence type="ECO:0000256" key="7">
    <source>
        <dbReference type="ARBA" id="ARBA00022825"/>
    </source>
</evidence>
<keyword evidence="7 8" id="KW-0720">Serine protease</keyword>
<feature type="active site" description="Charge relay system" evidence="8">
    <location>
        <position position="166"/>
    </location>
</feature>
<keyword evidence="12" id="KW-1185">Reference proteome</keyword>
<dbReference type="PRINTS" id="PR00723">
    <property type="entry name" value="SUBTILISIN"/>
</dbReference>
<keyword evidence="3" id="KW-0964">Secreted</keyword>
<dbReference type="Pfam" id="PF05922">
    <property type="entry name" value="Inhibitor_I9"/>
    <property type="match status" value="1"/>
</dbReference>
<dbReference type="Proteomes" id="UP001652600">
    <property type="component" value="Chromosome 10"/>
</dbReference>
<comment type="similarity">
    <text evidence="2 8">Belongs to the peptidase S8 family.</text>
</comment>
<dbReference type="SUPFAM" id="SSF52743">
    <property type="entry name" value="Subtilisin-like"/>
    <property type="match status" value="1"/>
</dbReference>
<dbReference type="InterPro" id="IPR045051">
    <property type="entry name" value="SBT"/>
</dbReference>
<evidence type="ECO:0000259" key="10">
    <source>
        <dbReference type="Pfam" id="PF05922"/>
    </source>
</evidence>
<dbReference type="InterPro" id="IPR041469">
    <property type="entry name" value="Subtilisin-like_FN3"/>
</dbReference>
<dbReference type="Gene3D" id="3.30.70.80">
    <property type="entry name" value="Peptidase S8 propeptide/proteinase inhibitor I9"/>
    <property type="match status" value="1"/>
</dbReference>
<dbReference type="GeneID" id="103500277"/>
<feature type="domain" description="Peptidase S8/S53" evidence="9">
    <location>
        <begin position="96"/>
        <end position="544"/>
    </location>
</feature>
<organism evidence="12 13">
    <name type="scientific">Cucumis melo</name>
    <name type="common">Muskmelon</name>
    <dbReference type="NCBI Taxonomy" id="3656"/>
    <lineage>
        <taxon>Eukaryota</taxon>
        <taxon>Viridiplantae</taxon>
        <taxon>Streptophyta</taxon>
        <taxon>Embryophyta</taxon>
        <taxon>Tracheophyta</taxon>
        <taxon>Spermatophyta</taxon>
        <taxon>Magnoliopsida</taxon>
        <taxon>eudicotyledons</taxon>
        <taxon>Gunneridae</taxon>
        <taxon>Pentapetalae</taxon>
        <taxon>rosids</taxon>
        <taxon>fabids</taxon>
        <taxon>Cucurbitales</taxon>
        <taxon>Cucurbitaceae</taxon>
        <taxon>Benincaseae</taxon>
        <taxon>Cucumis</taxon>
    </lineage>
</organism>
<evidence type="ECO:0000256" key="8">
    <source>
        <dbReference type="PROSITE-ProRule" id="PRU01240"/>
    </source>
</evidence>
<evidence type="ECO:0000313" key="12">
    <source>
        <dbReference type="Proteomes" id="UP001652600"/>
    </source>
</evidence>
<feature type="active site" description="Charge relay system" evidence="8">
    <location>
        <position position="493"/>
    </location>
</feature>
<dbReference type="InterPro" id="IPR010259">
    <property type="entry name" value="S8pro/Inhibitor_I9"/>
</dbReference>
<dbReference type="InterPro" id="IPR034197">
    <property type="entry name" value="Peptidases_S8_3"/>
</dbReference>
<dbReference type="InterPro" id="IPR037045">
    <property type="entry name" value="S8pro/Inhibitor_I9_sf"/>
</dbReference>
<dbReference type="InterPro" id="IPR000209">
    <property type="entry name" value="Peptidase_S8/S53_dom"/>
</dbReference>
<keyword evidence="4 8" id="KW-0645">Protease</keyword>
<protein>
    <submittedName>
        <fullName evidence="13">Cucumisin-like</fullName>
    </submittedName>
</protein>
<dbReference type="PANTHER" id="PTHR10795">
    <property type="entry name" value="PROPROTEIN CONVERTASE SUBTILISIN/KEXIN"/>
    <property type="match status" value="1"/>
</dbReference>
<dbReference type="PROSITE" id="PS51892">
    <property type="entry name" value="SUBTILASE"/>
    <property type="match status" value="1"/>
</dbReference>
<keyword evidence="6 8" id="KW-0378">Hydrolase</keyword>
<evidence type="ECO:0000259" key="9">
    <source>
        <dbReference type="Pfam" id="PF00082"/>
    </source>
</evidence>
<dbReference type="InterPro" id="IPR023828">
    <property type="entry name" value="Peptidase_S8_Ser-AS"/>
</dbReference>
<keyword evidence="5" id="KW-0732">Signal</keyword>
<dbReference type="Gene3D" id="2.60.40.2310">
    <property type="match status" value="1"/>
</dbReference>
<evidence type="ECO:0000256" key="5">
    <source>
        <dbReference type="ARBA" id="ARBA00022729"/>
    </source>
</evidence>
<name>A0ABM3LA33_CUCME</name>
<dbReference type="InterPro" id="IPR036852">
    <property type="entry name" value="Peptidase_S8/S53_dom_sf"/>
</dbReference>
<evidence type="ECO:0000256" key="6">
    <source>
        <dbReference type="ARBA" id="ARBA00022801"/>
    </source>
</evidence>
<dbReference type="CDD" id="cd04852">
    <property type="entry name" value="Peptidases_S8_3"/>
    <property type="match status" value="1"/>
</dbReference>
<accession>A0ABM3LA33</accession>
<dbReference type="Gene3D" id="3.50.30.30">
    <property type="match status" value="1"/>
</dbReference>
<evidence type="ECO:0000256" key="4">
    <source>
        <dbReference type="ARBA" id="ARBA00022670"/>
    </source>
</evidence>
<gene>
    <name evidence="13" type="primary">LOC103500277</name>
</gene>
<dbReference type="Pfam" id="PF17766">
    <property type="entry name" value="fn3_6"/>
    <property type="match status" value="1"/>
</dbReference>
<evidence type="ECO:0000256" key="1">
    <source>
        <dbReference type="ARBA" id="ARBA00004613"/>
    </source>
</evidence>